<dbReference type="EMBL" id="JAPUFD010000009">
    <property type="protein sequence ID" value="MDI1489197.1"/>
    <property type="molecule type" value="Genomic_DNA"/>
</dbReference>
<comment type="caution">
    <text evidence="2">The sequence shown here is derived from an EMBL/GenBank/DDBJ whole genome shotgun (WGS) entry which is preliminary data.</text>
</comment>
<reference evidence="2" key="1">
    <citation type="journal article" date="2023" name="Genome Biol. Evol.">
        <title>First Whole Genome Sequence and Flow Cytometry Genome Size Data for the Lichen-Forming Fungus Ramalina farinacea (Ascomycota).</title>
        <authorList>
            <person name="Llewellyn T."/>
            <person name="Mian S."/>
            <person name="Hill R."/>
            <person name="Leitch I.J."/>
            <person name="Gaya E."/>
        </authorList>
    </citation>
    <scope>NUCLEOTIDE SEQUENCE</scope>
    <source>
        <strain evidence="2">LIQ254RAFAR</strain>
    </source>
</reference>
<sequence>MGQLHQLFVIACINGKSRCLAAVHHQWLFGRNAAERCLEILKLLNSNLNRVALQEELKSASTYNAEFWERGERIDYSDAGHVPRFPFITTCLCIGAGFDQSCGYRRKVHVEPWLMGYNEGDNNNGITIFDITDLSTPRYCFVDFHGMESHRSVQLMSPLDADAWMRAYDDVDEVAKNAETWGKWQLINTSALRDTWPSGDWQEPWRVQVSKRRRDEYSDDYNDDDIFETFEVSRSNNAVTNSLGGGEPERENPGAATLEADRAEKENPKNLVGHLSLRSRTLASLAEALVHDREVDENALSQAQMLPDFWPAVRAALYKNADSLKSTPKTLDLMYQSLKQETDVDAGPFNTISILDLARVLDRLSHGGQMQTLNLSGRPTLTKDELEVLIEHNVGLRNLYLMGATGSLPITDLTELRFSGEVHHRLLFERAHRAVRSKKPEAGPDIRFVPAEASIRHIAYVTITGLDDEAGKSYLPDSGIDWDSLKVDASWSEVYQSVTQGMRCMKYPLKDTPMLLPRLIIGVRNLFEWLSNGEFHQVPTISHIIASSFALGSSSQASDPVNVGIGPLSNELYRGMHDYRNLRLEPREWSLVIIHPGPSTFPRVEELQVVEKDHQWLEGVNYAGRKNKVYYAFVRCHGDYTDLSVHDLHGFLTHVGGKQAEQLDALSKGWPGFHFYDKSDIGEALRMIYSDMKPQPKPKGLEELLRRVRSSERDHLFA</sequence>
<evidence type="ECO:0000313" key="2">
    <source>
        <dbReference type="EMBL" id="MDI1489197.1"/>
    </source>
</evidence>
<gene>
    <name evidence="2" type="ORF">OHK93_008475</name>
</gene>
<evidence type="ECO:0000256" key="1">
    <source>
        <dbReference type="SAM" id="MobiDB-lite"/>
    </source>
</evidence>
<organism evidence="2 3">
    <name type="scientific">Ramalina farinacea</name>
    <dbReference type="NCBI Taxonomy" id="258253"/>
    <lineage>
        <taxon>Eukaryota</taxon>
        <taxon>Fungi</taxon>
        <taxon>Dikarya</taxon>
        <taxon>Ascomycota</taxon>
        <taxon>Pezizomycotina</taxon>
        <taxon>Lecanoromycetes</taxon>
        <taxon>OSLEUM clade</taxon>
        <taxon>Lecanoromycetidae</taxon>
        <taxon>Lecanorales</taxon>
        <taxon>Lecanorineae</taxon>
        <taxon>Ramalinaceae</taxon>
        <taxon>Ramalina</taxon>
    </lineage>
</organism>
<evidence type="ECO:0000313" key="3">
    <source>
        <dbReference type="Proteomes" id="UP001161017"/>
    </source>
</evidence>
<feature type="region of interest" description="Disordered" evidence="1">
    <location>
        <begin position="237"/>
        <end position="262"/>
    </location>
</feature>
<dbReference type="Proteomes" id="UP001161017">
    <property type="component" value="Unassembled WGS sequence"/>
</dbReference>
<name>A0AA43TYJ3_9LECA</name>
<proteinExistence type="predicted"/>
<protein>
    <submittedName>
        <fullName evidence="2">Uncharacterized protein</fullName>
    </submittedName>
</protein>
<keyword evidence="3" id="KW-1185">Reference proteome</keyword>
<accession>A0AA43TYJ3</accession>
<dbReference type="AlphaFoldDB" id="A0AA43TYJ3"/>